<reference evidence="11 12" key="2">
    <citation type="journal article" date="2011" name="J. Bacteriol.">
        <title>Complete genome sequence of the anaerobic, halophilic alkalithermophile Natranaerobius thermophilus JW/NM-WN-LF.</title>
        <authorList>
            <person name="Zhao B."/>
            <person name="Mesbah N.M."/>
            <person name="Dalin E."/>
            <person name="Goodwin L."/>
            <person name="Nolan M."/>
            <person name="Pitluck S."/>
            <person name="Chertkov O."/>
            <person name="Brettin T.S."/>
            <person name="Han J."/>
            <person name="Larimer F.W."/>
            <person name="Land M.L."/>
            <person name="Hauser L."/>
            <person name="Kyrpides N."/>
            <person name="Wiegel J."/>
        </authorList>
    </citation>
    <scope>NUCLEOTIDE SEQUENCE [LARGE SCALE GENOMIC DNA]</scope>
    <source>
        <strain evidence="12">ATCC BAA-1301 / DSM 18059 / JW/NM-WN-LF</strain>
    </source>
</reference>
<gene>
    <name evidence="9" type="primary">buk</name>
    <name evidence="11" type="ordered locus">Nther_1680</name>
</gene>
<keyword evidence="6 9" id="KW-0418">Kinase</keyword>
<dbReference type="Pfam" id="PF00871">
    <property type="entry name" value="Acetate_kinase"/>
    <property type="match status" value="1"/>
</dbReference>
<dbReference type="EMBL" id="CP001034">
    <property type="protein sequence ID" value="ACB85254.1"/>
    <property type="molecule type" value="Genomic_DNA"/>
</dbReference>
<evidence type="ECO:0000313" key="12">
    <source>
        <dbReference type="Proteomes" id="UP000001683"/>
    </source>
</evidence>
<dbReference type="PROSITE" id="PS01076">
    <property type="entry name" value="ACETATE_KINASE_2"/>
    <property type="match status" value="1"/>
</dbReference>
<evidence type="ECO:0000256" key="9">
    <source>
        <dbReference type="HAMAP-Rule" id="MF_00542"/>
    </source>
</evidence>
<dbReference type="KEGG" id="nth:Nther_1680"/>
<keyword evidence="5 9" id="KW-0547">Nucleotide-binding</keyword>
<dbReference type="PANTHER" id="PTHR21060:SF3">
    <property type="entry name" value="BUTYRATE KINASE 2-RELATED"/>
    <property type="match status" value="1"/>
</dbReference>
<dbReference type="InterPro" id="IPR043129">
    <property type="entry name" value="ATPase_NBD"/>
</dbReference>
<dbReference type="InterPro" id="IPR000890">
    <property type="entry name" value="Aliphatic_acid_kin_short-chain"/>
</dbReference>
<accession>B2A512</accession>
<proteinExistence type="inferred from homology"/>
<evidence type="ECO:0000313" key="11">
    <source>
        <dbReference type="EMBL" id="ACB85254.1"/>
    </source>
</evidence>
<evidence type="ECO:0000256" key="10">
    <source>
        <dbReference type="RuleBase" id="RU003835"/>
    </source>
</evidence>
<dbReference type="eggNOG" id="COG3426">
    <property type="taxonomic scope" value="Bacteria"/>
</dbReference>
<dbReference type="OrthoDB" id="9771859at2"/>
<dbReference type="SUPFAM" id="SSF53067">
    <property type="entry name" value="Actin-like ATPase domain"/>
    <property type="match status" value="2"/>
</dbReference>
<comment type="similarity">
    <text evidence="2 9 10">Belongs to the acetokinase family.</text>
</comment>
<dbReference type="GO" id="GO:0005524">
    <property type="term" value="F:ATP binding"/>
    <property type="evidence" value="ECO:0007669"/>
    <property type="project" value="UniProtKB-KW"/>
</dbReference>
<evidence type="ECO:0000256" key="2">
    <source>
        <dbReference type="ARBA" id="ARBA00008748"/>
    </source>
</evidence>
<dbReference type="FunCoup" id="B2A512">
    <property type="interactions" value="13"/>
</dbReference>
<dbReference type="HAMAP" id="MF_00542">
    <property type="entry name" value="Butyrate_kinase"/>
    <property type="match status" value="1"/>
</dbReference>
<evidence type="ECO:0000256" key="5">
    <source>
        <dbReference type="ARBA" id="ARBA00022741"/>
    </source>
</evidence>
<evidence type="ECO:0000256" key="4">
    <source>
        <dbReference type="ARBA" id="ARBA00022679"/>
    </source>
</evidence>
<evidence type="ECO:0000256" key="1">
    <source>
        <dbReference type="ARBA" id="ARBA00004496"/>
    </source>
</evidence>
<dbReference type="GO" id="GO:0008776">
    <property type="term" value="F:acetate kinase activity"/>
    <property type="evidence" value="ECO:0007669"/>
    <property type="project" value="TreeGrafter"/>
</dbReference>
<evidence type="ECO:0000256" key="6">
    <source>
        <dbReference type="ARBA" id="ARBA00022777"/>
    </source>
</evidence>
<dbReference type="PROSITE" id="PS01075">
    <property type="entry name" value="ACETATE_KINASE_1"/>
    <property type="match status" value="1"/>
</dbReference>
<dbReference type="NCBIfam" id="TIGR02707">
    <property type="entry name" value="butyr_kinase"/>
    <property type="match status" value="1"/>
</dbReference>
<dbReference type="InterPro" id="IPR023865">
    <property type="entry name" value="Aliphatic_acid_kinase_CS"/>
</dbReference>
<dbReference type="STRING" id="457570.Nther_1680"/>
<dbReference type="PIRSF" id="PIRSF036458">
    <property type="entry name" value="Butyrate_kin"/>
    <property type="match status" value="1"/>
</dbReference>
<dbReference type="InterPro" id="IPR011245">
    <property type="entry name" value="Butyrate_kin"/>
</dbReference>
<sequence>MKQEHRLLVINPGSTSTKIAVYEGESPLIEKKLEHSPEELNKFQDIIDQYDFRKDSILNFLDEQGMNFNKLDAVVARGGLLKPISGGTFKVNDLMVEHLRQGYQGEHASNLGGIIAKEISNQLDIPAYIVDPVVVDELQDIARISGFEPIERKSIFHALNHKAVARKAAAQLGKKYEEANLVVVHLGGGISVGAHNCGDVIDVNNALDGEGPFSPERSGGLPNGDLVRYIDEHNLTWKELKRQLVGNGGLVSYLDTNDGKKVQEMIQSGDEKAEKVYEAMIYQIAKEIGSCAVVLKGELDAIVLTGGLAHDEYLVSRMKEYIKFLGEILVFPGEDEMQSLAEGGLRVLRNEETPKDYS</sequence>
<keyword evidence="3 9" id="KW-0963">Cytoplasm</keyword>
<dbReference type="Gene3D" id="3.30.420.40">
    <property type="match status" value="2"/>
</dbReference>
<organism evidence="11 12">
    <name type="scientific">Natranaerobius thermophilus (strain ATCC BAA-1301 / DSM 18059 / JW/NM-WN-LF)</name>
    <dbReference type="NCBI Taxonomy" id="457570"/>
    <lineage>
        <taxon>Bacteria</taxon>
        <taxon>Bacillati</taxon>
        <taxon>Bacillota</taxon>
        <taxon>Clostridia</taxon>
        <taxon>Natranaerobiales</taxon>
        <taxon>Natranaerobiaceae</taxon>
        <taxon>Natranaerobius</taxon>
    </lineage>
</organism>
<protein>
    <recommendedName>
        <fullName evidence="9">Probable butyrate kinase</fullName>
        <shortName evidence="9">BK</shortName>
        <ecNumber evidence="9">2.7.2.7</ecNumber>
    </recommendedName>
    <alternativeName>
        <fullName evidence="9">Branched-chain carboxylic acid kinase</fullName>
    </alternativeName>
</protein>
<dbReference type="Proteomes" id="UP000001683">
    <property type="component" value="Chromosome"/>
</dbReference>
<dbReference type="RefSeq" id="WP_012448122.1">
    <property type="nucleotide sequence ID" value="NC_010718.1"/>
</dbReference>
<comment type="catalytic activity">
    <reaction evidence="8 9">
        <text>butanoate + ATP = butanoyl phosphate + ADP</text>
        <dbReference type="Rhea" id="RHEA:13585"/>
        <dbReference type="ChEBI" id="CHEBI:17968"/>
        <dbReference type="ChEBI" id="CHEBI:30616"/>
        <dbReference type="ChEBI" id="CHEBI:58079"/>
        <dbReference type="ChEBI" id="CHEBI:456216"/>
        <dbReference type="EC" id="2.7.2.7"/>
    </reaction>
</comment>
<dbReference type="PANTHER" id="PTHR21060">
    <property type="entry name" value="ACETATE KINASE"/>
    <property type="match status" value="1"/>
</dbReference>
<dbReference type="GO" id="GO:0006083">
    <property type="term" value="P:acetate metabolic process"/>
    <property type="evidence" value="ECO:0007669"/>
    <property type="project" value="TreeGrafter"/>
</dbReference>
<evidence type="ECO:0000256" key="7">
    <source>
        <dbReference type="ARBA" id="ARBA00022840"/>
    </source>
</evidence>
<dbReference type="NCBIfam" id="NF002834">
    <property type="entry name" value="PRK03011.1-5"/>
    <property type="match status" value="1"/>
</dbReference>
<dbReference type="InParanoid" id="B2A512"/>
<dbReference type="CDD" id="cd24011">
    <property type="entry name" value="ASKHA_NBD_BK"/>
    <property type="match status" value="1"/>
</dbReference>
<dbReference type="GO" id="GO:0047761">
    <property type="term" value="F:butyrate kinase activity"/>
    <property type="evidence" value="ECO:0007669"/>
    <property type="project" value="UniProtKB-UniRule"/>
</dbReference>
<dbReference type="EC" id="2.7.2.7" evidence="9"/>
<dbReference type="GO" id="GO:0005737">
    <property type="term" value="C:cytoplasm"/>
    <property type="evidence" value="ECO:0007669"/>
    <property type="project" value="UniProtKB-SubCell"/>
</dbReference>
<keyword evidence="12" id="KW-1185">Reference proteome</keyword>
<keyword evidence="7 9" id="KW-0067">ATP-binding</keyword>
<dbReference type="AlphaFoldDB" id="B2A512"/>
<reference evidence="11 12" key="1">
    <citation type="submission" date="2008-04" db="EMBL/GenBank/DDBJ databases">
        <title>Complete sequence of chromosome of Natranaerobius thermophilus JW/NM-WN-LF.</title>
        <authorList>
            <consortium name="US DOE Joint Genome Institute"/>
            <person name="Copeland A."/>
            <person name="Lucas S."/>
            <person name="Lapidus A."/>
            <person name="Glavina del Rio T."/>
            <person name="Dalin E."/>
            <person name="Tice H."/>
            <person name="Bruce D."/>
            <person name="Goodwin L."/>
            <person name="Pitluck S."/>
            <person name="Chertkov O."/>
            <person name="Brettin T."/>
            <person name="Detter J.C."/>
            <person name="Han C."/>
            <person name="Kuske C.R."/>
            <person name="Schmutz J."/>
            <person name="Larimer F."/>
            <person name="Land M."/>
            <person name="Hauser L."/>
            <person name="Kyrpides N."/>
            <person name="Lykidis A."/>
            <person name="Mesbah N.M."/>
            <person name="Wiegel J."/>
        </authorList>
    </citation>
    <scope>NUCLEOTIDE SEQUENCE [LARGE SCALE GENOMIC DNA]</scope>
    <source>
        <strain evidence="12">ATCC BAA-1301 / DSM 18059 / JW/NM-WN-LF</strain>
    </source>
</reference>
<comment type="subcellular location">
    <subcellularLocation>
        <location evidence="1 9">Cytoplasm</location>
    </subcellularLocation>
</comment>
<evidence type="ECO:0000256" key="3">
    <source>
        <dbReference type="ARBA" id="ARBA00022490"/>
    </source>
</evidence>
<dbReference type="PRINTS" id="PR00471">
    <property type="entry name" value="ACETATEKNASE"/>
</dbReference>
<evidence type="ECO:0000256" key="8">
    <source>
        <dbReference type="ARBA" id="ARBA00048596"/>
    </source>
</evidence>
<keyword evidence="4 9" id="KW-0808">Transferase</keyword>
<name>B2A512_NATTJ</name>
<dbReference type="HOGENOM" id="CLU_048716_0_0_9"/>